<protein>
    <submittedName>
        <fullName evidence="2">Uncharacterized protein</fullName>
    </submittedName>
</protein>
<dbReference type="InterPro" id="IPR012337">
    <property type="entry name" value="RNaseH-like_sf"/>
</dbReference>
<accession>A0A914WRY4</accession>
<name>A0A914WRY4_9BILA</name>
<dbReference type="SUPFAM" id="SSF53098">
    <property type="entry name" value="Ribonuclease H-like"/>
    <property type="match status" value="1"/>
</dbReference>
<reference evidence="2" key="1">
    <citation type="submission" date="2022-11" db="UniProtKB">
        <authorList>
            <consortium name="WormBaseParasite"/>
        </authorList>
    </citation>
    <scope>IDENTIFICATION</scope>
</reference>
<dbReference type="AlphaFoldDB" id="A0A914WRY4"/>
<evidence type="ECO:0000313" key="1">
    <source>
        <dbReference type="Proteomes" id="UP000887566"/>
    </source>
</evidence>
<keyword evidence="1" id="KW-1185">Reference proteome</keyword>
<dbReference type="Proteomes" id="UP000887566">
    <property type="component" value="Unplaced"/>
</dbReference>
<evidence type="ECO:0000313" key="2">
    <source>
        <dbReference type="WBParaSite" id="PSAMB.scaffold4915size13166.g25529.t1"/>
    </source>
</evidence>
<dbReference type="WBParaSite" id="PSAMB.scaffold4915size13166.g25529.t1">
    <property type="protein sequence ID" value="PSAMB.scaffold4915size13166.g25529.t1"/>
    <property type="gene ID" value="PSAMB.scaffold4915size13166.g25529"/>
</dbReference>
<proteinExistence type="predicted"/>
<organism evidence="1 2">
    <name type="scientific">Plectus sambesii</name>
    <dbReference type="NCBI Taxonomy" id="2011161"/>
    <lineage>
        <taxon>Eukaryota</taxon>
        <taxon>Metazoa</taxon>
        <taxon>Ecdysozoa</taxon>
        <taxon>Nematoda</taxon>
        <taxon>Chromadorea</taxon>
        <taxon>Plectida</taxon>
        <taxon>Plectina</taxon>
        <taxon>Plectoidea</taxon>
        <taxon>Plectidae</taxon>
        <taxon>Plectus</taxon>
    </lineage>
</organism>
<sequence length="97" mass="11100">MADAISFTTDAWSDMTSSVSLISLTAHWLDWNFERQNVVLAASSFDQSHTADHIAMKLKEIINRYVFLMSAYTWLFVTTHHQWRVRCASTSGRTLTA</sequence>